<accession>A0ABU9B736</accession>
<dbReference type="RefSeq" id="WP_341373348.1">
    <property type="nucleotide sequence ID" value="NZ_JBBUTF010000005.1"/>
</dbReference>
<organism evidence="1 2">
    <name type="scientific">Pseudaquabacterium rugosum</name>
    <dbReference type="NCBI Taxonomy" id="2984194"/>
    <lineage>
        <taxon>Bacteria</taxon>
        <taxon>Pseudomonadati</taxon>
        <taxon>Pseudomonadota</taxon>
        <taxon>Betaproteobacteria</taxon>
        <taxon>Burkholderiales</taxon>
        <taxon>Sphaerotilaceae</taxon>
        <taxon>Pseudaquabacterium</taxon>
    </lineage>
</organism>
<keyword evidence="2" id="KW-1185">Reference proteome</keyword>
<dbReference type="EC" id="2.4.-.-" evidence="1"/>
<dbReference type="EMBL" id="JBBUTF010000005">
    <property type="protein sequence ID" value="MEK8025564.1"/>
    <property type="molecule type" value="Genomic_DNA"/>
</dbReference>
<gene>
    <name evidence="1" type="ORF">AACH11_06280</name>
</gene>
<dbReference type="GO" id="GO:0016757">
    <property type="term" value="F:glycosyltransferase activity"/>
    <property type="evidence" value="ECO:0007669"/>
    <property type="project" value="UniProtKB-KW"/>
</dbReference>
<keyword evidence="1" id="KW-0808">Transferase</keyword>
<dbReference type="Pfam" id="PF13692">
    <property type="entry name" value="Glyco_trans_1_4"/>
    <property type="match status" value="1"/>
</dbReference>
<name>A0ABU9B736_9BURK</name>
<evidence type="ECO:0000313" key="2">
    <source>
        <dbReference type="Proteomes" id="UP001368500"/>
    </source>
</evidence>
<evidence type="ECO:0000313" key="1">
    <source>
        <dbReference type="EMBL" id="MEK8025564.1"/>
    </source>
</evidence>
<proteinExistence type="predicted"/>
<sequence length="383" mass="40842">MSAPHAQPAHVASSPDIVHFVGELTPVVLSYLQPAAQALDRAGFQQHIVVVSASPTPLPVSDFGSRTQLSWVTSPSRFNRWVSGLSTLTGLLKPLPPAGVHLHGFIPFCLGGMSLRREGYTGHIYYSPHGSRAHGKLGLLGSLAYSLVSPWIGGNSFLVIADSAGDPANKLPGHSDVVEIVGTPISEAYFETEHIEAPEAIVVGGSSEATAADVNAFCQMTVMMPRTTQNGTRVRYFWTGPVLPEQEAVLKAAEIERVAPSDQTARIELLSMAWLFLAPISGRGYPLPLAQAMACGVPCVAVDAPEHRALIRHGADGLLFQAAKQGLAQATELLETTDRRQALGRMAAVRIQSTRTRSAFETQVVPLYKDSASDLKARAATPS</sequence>
<dbReference type="Proteomes" id="UP001368500">
    <property type="component" value="Unassembled WGS sequence"/>
</dbReference>
<comment type="caution">
    <text evidence="1">The sequence shown here is derived from an EMBL/GenBank/DDBJ whole genome shotgun (WGS) entry which is preliminary data.</text>
</comment>
<dbReference type="PANTHER" id="PTHR12526">
    <property type="entry name" value="GLYCOSYLTRANSFERASE"/>
    <property type="match status" value="1"/>
</dbReference>
<dbReference type="SUPFAM" id="SSF53756">
    <property type="entry name" value="UDP-Glycosyltransferase/glycogen phosphorylase"/>
    <property type="match status" value="1"/>
</dbReference>
<dbReference type="Gene3D" id="3.40.50.2000">
    <property type="entry name" value="Glycogen Phosphorylase B"/>
    <property type="match status" value="2"/>
</dbReference>
<keyword evidence="1" id="KW-0328">Glycosyltransferase</keyword>
<reference evidence="1 2" key="1">
    <citation type="submission" date="2024-04" db="EMBL/GenBank/DDBJ databases">
        <title>Novel species of the genus Ideonella isolated from streams.</title>
        <authorList>
            <person name="Lu H."/>
        </authorList>
    </citation>
    <scope>NUCLEOTIDE SEQUENCE [LARGE SCALE GENOMIC DNA]</scope>
    <source>
        <strain evidence="1 2">BYS139W</strain>
    </source>
</reference>
<protein>
    <submittedName>
        <fullName evidence="1">Glycosyltransferase</fullName>
        <ecNumber evidence="1">2.4.-.-</ecNumber>
    </submittedName>
</protein>
<dbReference type="PANTHER" id="PTHR12526:SF636">
    <property type="entry name" value="BLL3647 PROTEIN"/>
    <property type="match status" value="1"/>
</dbReference>